<organism evidence="10 11">
    <name type="scientific">Sporichthya brevicatena</name>
    <dbReference type="NCBI Taxonomy" id="171442"/>
    <lineage>
        <taxon>Bacteria</taxon>
        <taxon>Bacillati</taxon>
        <taxon>Actinomycetota</taxon>
        <taxon>Actinomycetes</taxon>
        <taxon>Sporichthyales</taxon>
        <taxon>Sporichthyaceae</taxon>
        <taxon>Sporichthya</taxon>
    </lineage>
</organism>
<dbReference type="SUPFAM" id="SSF52743">
    <property type="entry name" value="Subtilisin-like"/>
    <property type="match status" value="1"/>
</dbReference>
<feature type="active site" description="Charge relay system" evidence="5">
    <location>
        <position position="479"/>
    </location>
</feature>
<dbReference type="InterPro" id="IPR022398">
    <property type="entry name" value="Peptidase_S8_His-AS"/>
</dbReference>
<evidence type="ECO:0000256" key="8">
    <source>
        <dbReference type="SAM" id="SignalP"/>
    </source>
</evidence>
<dbReference type="Proteomes" id="UP001500957">
    <property type="component" value="Unassembled WGS sequence"/>
</dbReference>
<dbReference type="PROSITE" id="PS00138">
    <property type="entry name" value="SUBTILASE_SER"/>
    <property type="match status" value="1"/>
</dbReference>
<dbReference type="PANTHER" id="PTHR43806">
    <property type="entry name" value="PEPTIDASE S8"/>
    <property type="match status" value="1"/>
</dbReference>
<dbReference type="PROSITE" id="PS00136">
    <property type="entry name" value="SUBTILASE_ASP"/>
    <property type="match status" value="1"/>
</dbReference>
<dbReference type="InterPro" id="IPR023827">
    <property type="entry name" value="Peptidase_S8_Asp-AS"/>
</dbReference>
<dbReference type="InterPro" id="IPR036852">
    <property type="entry name" value="Peptidase_S8/S53_dom_sf"/>
</dbReference>
<proteinExistence type="inferred from homology"/>
<feature type="domain" description="Peptidase S8/S53" evidence="9">
    <location>
        <begin position="178"/>
        <end position="520"/>
    </location>
</feature>
<dbReference type="PANTHER" id="PTHR43806:SF11">
    <property type="entry name" value="CEREVISIN-RELATED"/>
    <property type="match status" value="1"/>
</dbReference>
<keyword evidence="4 5" id="KW-0720">Serine protease</keyword>
<gene>
    <name evidence="10" type="ORF">GCM10009547_32980</name>
</gene>
<reference evidence="11" key="1">
    <citation type="journal article" date="2019" name="Int. J. Syst. Evol. Microbiol.">
        <title>The Global Catalogue of Microorganisms (GCM) 10K type strain sequencing project: providing services to taxonomists for standard genome sequencing and annotation.</title>
        <authorList>
            <consortium name="The Broad Institute Genomics Platform"/>
            <consortium name="The Broad Institute Genome Sequencing Center for Infectious Disease"/>
            <person name="Wu L."/>
            <person name="Ma J."/>
        </authorList>
    </citation>
    <scope>NUCLEOTIDE SEQUENCE [LARGE SCALE GENOMIC DNA]</scope>
    <source>
        <strain evidence="11">JCM 10671</strain>
    </source>
</reference>
<feature type="chain" id="PRO_5047123910" evidence="8">
    <location>
        <begin position="33"/>
        <end position="581"/>
    </location>
</feature>
<keyword evidence="8" id="KW-0732">Signal</keyword>
<keyword evidence="2 5" id="KW-0645">Protease</keyword>
<dbReference type="PROSITE" id="PS00137">
    <property type="entry name" value="SUBTILASE_HIS"/>
    <property type="match status" value="1"/>
</dbReference>
<accession>A0ABP3S611</accession>
<dbReference type="EMBL" id="BAAAHE010000027">
    <property type="protein sequence ID" value="GAA0626868.1"/>
    <property type="molecule type" value="Genomic_DNA"/>
</dbReference>
<dbReference type="InterPro" id="IPR023828">
    <property type="entry name" value="Peptidase_S8_Ser-AS"/>
</dbReference>
<evidence type="ECO:0000313" key="11">
    <source>
        <dbReference type="Proteomes" id="UP001500957"/>
    </source>
</evidence>
<sequence length="581" mass="60442">MQGFRVTGAVGIAGLAAAVTAALLPVGTNALADSTGDPVEYVTLFAGTDARTRDAARAAISAAGGQILQENEAIGTALVRTDRTQFRTLVRRGGAVLGAVPNRVIGQAPELTRTRDVVERLSPADRAEATKRFRAAAPKQTHRAAAVAGAEPLADLQWNMQMIGATPTGSYASELGDKRVRVGVMDTGIDGAHPDLAPNFDARLSKNFTTDIPEADGPCEVTTCQDPADVDDNGHGTHVAGIIGAAINGIGIAGVAPEVTLVNVRAGQDSGFFFLQSVTDALTYSADIGLDVVNMSFYVDPWLYNCSANPTDSPEEQEQQRLTVEAVQRAADYARGHGVTLVGALGNESTDLGKVSADDSSPNFPEGNERERVVDNSCLTVPAETTGVVSVSALGPSGRKAYYSNYGTEQTDISAPGGDAFDTPDFKVDPKGQILSAYPEALGRAEGEIDENGEPTSPFTVKDCAGDVCAYYQYLQGTSMAAPHVAGVAALVVSRVGFGQGSGFGLDPGITESVLFNTATTQSCPNPPDYAYTVNGASGTREFTHTCETTNSTNGFYGRGIVNAQAVGNLLPLADLTAPPR</sequence>
<name>A0ABP3S611_9ACTN</name>
<keyword evidence="11" id="KW-1185">Reference proteome</keyword>
<evidence type="ECO:0000313" key="10">
    <source>
        <dbReference type="EMBL" id="GAA0626868.1"/>
    </source>
</evidence>
<evidence type="ECO:0000256" key="3">
    <source>
        <dbReference type="ARBA" id="ARBA00022801"/>
    </source>
</evidence>
<dbReference type="Pfam" id="PF00082">
    <property type="entry name" value="Peptidase_S8"/>
    <property type="match status" value="1"/>
</dbReference>
<feature type="region of interest" description="Disordered" evidence="7">
    <location>
        <begin position="352"/>
        <end position="371"/>
    </location>
</feature>
<feature type="active site" description="Charge relay system" evidence="5">
    <location>
        <position position="186"/>
    </location>
</feature>
<comment type="similarity">
    <text evidence="1 5 6">Belongs to the peptidase S8 family.</text>
</comment>
<protein>
    <submittedName>
        <fullName evidence="10">S8 family serine peptidase</fullName>
    </submittedName>
</protein>
<evidence type="ECO:0000256" key="2">
    <source>
        <dbReference type="ARBA" id="ARBA00022670"/>
    </source>
</evidence>
<keyword evidence="3 5" id="KW-0378">Hydrolase</keyword>
<dbReference type="PROSITE" id="PS51892">
    <property type="entry name" value="SUBTILASE"/>
    <property type="match status" value="1"/>
</dbReference>
<feature type="signal peptide" evidence="8">
    <location>
        <begin position="1"/>
        <end position="32"/>
    </location>
</feature>
<evidence type="ECO:0000256" key="6">
    <source>
        <dbReference type="RuleBase" id="RU003355"/>
    </source>
</evidence>
<dbReference type="Gene3D" id="3.40.50.200">
    <property type="entry name" value="Peptidase S8/S53 domain"/>
    <property type="match status" value="1"/>
</dbReference>
<evidence type="ECO:0000259" key="9">
    <source>
        <dbReference type="Pfam" id="PF00082"/>
    </source>
</evidence>
<evidence type="ECO:0000256" key="7">
    <source>
        <dbReference type="SAM" id="MobiDB-lite"/>
    </source>
</evidence>
<dbReference type="InterPro" id="IPR000209">
    <property type="entry name" value="Peptidase_S8/S53_dom"/>
</dbReference>
<evidence type="ECO:0000256" key="4">
    <source>
        <dbReference type="ARBA" id="ARBA00022825"/>
    </source>
</evidence>
<evidence type="ECO:0000256" key="1">
    <source>
        <dbReference type="ARBA" id="ARBA00011073"/>
    </source>
</evidence>
<dbReference type="InterPro" id="IPR015500">
    <property type="entry name" value="Peptidase_S8_subtilisin-rel"/>
</dbReference>
<dbReference type="PRINTS" id="PR00723">
    <property type="entry name" value="SUBTILISIN"/>
</dbReference>
<feature type="active site" description="Charge relay system" evidence="5">
    <location>
        <position position="235"/>
    </location>
</feature>
<evidence type="ECO:0000256" key="5">
    <source>
        <dbReference type="PROSITE-ProRule" id="PRU01240"/>
    </source>
</evidence>
<comment type="caution">
    <text evidence="10">The sequence shown here is derived from an EMBL/GenBank/DDBJ whole genome shotgun (WGS) entry which is preliminary data.</text>
</comment>
<dbReference type="InterPro" id="IPR050131">
    <property type="entry name" value="Peptidase_S8_subtilisin-like"/>
</dbReference>